<organism evidence="1 2">
    <name type="scientific">Haloactinomyces albus</name>
    <dbReference type="NCBI Taxonomy" id="1352928"/>
    <lineage>
        <taxon>Bacteria</taxon>
        <taxon>Bacillati</taxon>
        <taxon>Actinomycetota</taxon>
        <taxon>Actinomycetes</taxon>
        <taxon>Actinopolysporales</taxon>
        <taxon>Actinopolysporaceae</taxon>
        <taxon>Haloactinomyces</taxon>
    </lineage>
</organism>
<name>A0AAE3ZFC5_9ACTN</name>
<evidence type="ECO:0000313" key="2">
    <source>
        <dbReference type="Proteomes" id="UP001180845"/>
    </source>
</evidence>
<evidence type="ECO:0000313" key="1">
    <source>
        <dbReference type="EMBL" id="MDR7303872.1"/>
    </source>
</evidence>
<comment type="caution">
    <text evidence="1">The sequence shown here is derived from an EMBL/GenBank/DDBJ whole genome shotgun (WGS) entry which is preliminary data.</text>
</comment>
<protein>
    <submittedName>
        <fullName evidence="1">Uncharacterized protein</fullName>
    </submittedName>
</protein>
<dbReference type="EMBL" id="JAVDXW010000001">
    <property type="protein sequence ID" value="MDR7303872.1"/>
    <property type="molecule type" value="Genomic_DNA"/>
</dbReference>
<gene>
    <name evidence="1" type="ORF">JOF55_004053</name>
</gene>
<dbReference type="AlphaFoldDB" id="A0AAE3ZFC5"/>
<sequence length="187" mass="19958">MLQILGQRGVTVVQVQRVDEVVVVADLDAEPSGQQLVQDRGGEQIIGQPQPHVLTAHGGEHDQCTVAHVEAIPEGARHVPIAGEVACRVEQLDHGLAGVPIVFEHAPDRVELIAVAVPTAQPGPVCTLQTAVIAETAQPLVVDEDPRVIGAGQDPQGFRGRERRIEYTGGRHVDEAMPWAGQSQVRS</sequence>
<reference evidence="1" key="1">
    <citation type="submission" date="2023-07" db="EMBL/GenBank/DDBJ databases">
        <title>Sequencing the genomes of 1000 actinobacteria strains.</title>
        <authorList>
            <person name="Klenk H.-P."/>
        </authorList>
    </citation>
    <scope>NUCLEOTIDE SEQUENCE</scope>
    <source>
        <strain evidence="1">DSM 45977</strain>
    </source>
</reference>
<proteinExistence type="predicted"/>
<accession>A0AAE3ZFC5</accession>
<dbReference type="Proteomes" id="UP001180845">
    <property type="component" value="Unassembled WGS sequence"/>
</dbReference>
<keyword evidence="2" id="KW-1185">Reference proteome</keyword>